<evidence type="ECO:0000313" key="4">
    <source>
        <dbReference type="Proteomes" id="UP000481861"/>
    </source>
</evidence>
<name>A0A7C8I9N5_9PLEO</name>
<dbReference type="OrthoDB" id="3515051at2759"/>
<evidence type="ECO:0000256" key="1">
    <source>
        <dbReference type="SAM" id="SignalP"/>
    </source>
</evidence>
<protein>
    <recommendedName>
        <fullName evidence="2">DUF8021 domain-containing protein</fullName>
    </recommendedName>
</protein>
<feature type="signal peptide" evidence="1">
    <location>
        <begin position="1"/>
        <end position="27"/>
    </location>
</feature>
<sequence length="283" mass="30935">MAAKASKPTIMLQLLLPALAIAASVNAHCVRTQLLETTNLYLAAQTSGQPAALKARFDNSTWLGYYENGKKVDVNTGILNKPLPVTHNRSIYDTTACATYTEVIVNSTTDPYVIGTQLRFADHKINKVDTIITKPGDWLFNVTGTAYWVTQENWGLIPEAIRDTRDTIKKAADAYCDLFNNPNVTVPWGTPCVRLEGGLYGDPGPNGTCQVGVPAGVPLTNRRYVIDETVGVVDVFLDFGKSAWPDTHEFRVEGGKLRYVHTMTHCGVPNCGLGNGTALFQRM</sequence>
<proteinExistence type="predicted"/>
<evidence type="ECO:0000313" key="3">
    <source>
        <dbReference type="EMBL" id="KAF2868650.1"/>
    </source>
</evidence>
<feature type="chain" id="PRO_5028832502" description="DUF8021 domain-containing protein" evidence="1">
    <location>
        <begin position="28"/>
        <end position="283"/>
    </location>
</feature>
<organism evidence="3 4">
    <name type="scientific">Massariosphaeria phaeospora</name>
    <dbReference type="NCBI Taxonomy" id="100035"/>
    <lineage>
        <taxon>Eukaryota</taxon>
        <taxon>Fungi</taxon>
        <taxon>Dikarya</taxon>
        <taxon>Ascomycota</taxon>
        <taxon>Pezizomycotina</taxon>
        <taxon>Dothideomycetes</taxon>
        <taxon>Pleosporomycetidae</taxon>
        <taxon>Pleosporales</taxon>
        <taxon>Pleosporales incertae sedis</taxon>
        <taxon>Massariosphaeria</taxon>
    </lineage>
</organism>
<accession>A0A7C8I9N5</accession>
<keyword evidence="4" id="KW-1185">Reference proteome</keyword>
<dbReference type="EMBL" id="JAADJZ010000018">
    <property type="protein sequence ID" value="KAF2868650.1"/>
    <property type="molecule type" value="Genomic_DNA"/>
</dbReference>
<feature type="domain" description="DUF8021" evidence="2">
    <location>
        <begin position="162"/>
        <end position="264"/>
    </location>
</feature>
<gene>
    <name evidence="3" type="ORF">BDV95DRAFT_609563</name>
</gene>
<dbReference type="Proteomes" id="UP000481861">
    <property type="component" value="Unassembled WGS sequence"/>
</dbReference>
<dbReference type="AlphaFoldDB" id="A0A7C8I9N5"/>
<keyword evidence="1" id="KW-0732">Signal</keyword>
<dbReference type="Pfam" id="PF26061">
    <property type="entry name" value="DUF8021"/>
    <property type="match status" value="1"/>
</dbReference>
<dbReference type="InterPro" id="IPR058334">
    <property type="entry name" value="DUF8021"/>
</dbReference>
<evidence type="ECO:0000259" key="2">
    <source>
        <dbReference type="Pfam" id="PF26061"/>
    </source>
</evidence>
<reference evidence="3 4" key="1">
    <citation type="submission" date="2020-01" db="EMBL/GenBank/DDBJ databases">
        <authorList>
            <consortium name="DOE Joint Genome Institute"/>
            <person name="Haridas S."/>
            <person name="Albert R."/>
            <person name="Binder M."/>
            <person name="Bloem J."/>
            <person name="Labutti K."/>
            <person name="Salamov A."/>
            <person name="Andreopoulos B."/>
            <person name="Baker S.E."/>
            <person name="Barry K."/>
            <person name="Bills G."/>
            <person name="Bluhm B.H."/>
            <person name="Cannon C."/>
            <person name="Castanera R."/>
            <person name="Culley D.E."/>
            <person name="Daum C."/>
            <person name="Ezra D."/>
            <person name="Gonzalez J.B."/>
            <person name="Henrissat B."/>
            <person name="Kuo A."/>
            <person name="Liang C."/>
            <person name="Lipzen A."/>
            <person name="Lutzoni F."/>
            <person name="Magnuson J."/>
            <person name="Mondo S."/>
            <person name="Nolan M."/>
            <person name="Ohm R."/>
            <person name="Pangilinan J."/>
            <person name="Park H.-J.H."/>
            <person name="Ramirez L."/>
            <person name="Alfaro M."/>
            <person name="Sun H."/>
            <person name="Tritt A."/>
            <person name="Yoshinaga Y."/>
            <person name="Zwiers L.-H.L."/>
            <person name="Turgeon B.G."/>
            <person name="Goodwin S.B."/>
            <person name="Spatafora J.W."/>
            <person name="Crous P.W."/>
            <person name="Grigoriev I.V."/>
        </authorList>
    </citation>
    <scope>NUCLEOTIDE SEQUENCE [LARGE SCALE GENOMIC DNA]</scope>
    <source>
        <strain evidence="3 4">CBS 611.86</strain>
    </source>
</reference>
<comment type="caution">
    <text evidence="3">The sequence shown here is derived from an EMBL/GenBank/DDBJ whole genome shotgun (WGS) entry which is preliminary data.</text>
</comment>